<sequence length="454" mass="50084">MKQTTTTRRMARFNHYLFIALFLTAVGLIAWLSTHYSFEADWTHSGRNSLSETSSDLLATLNAPVKIEAFVREEGELRRQIESFIDRYQRSKGDIEISFINPDLNPQRMRELNLGNGALLIHYQGRSEQLQAINEQNVTNALRRLSRSGDRWIAYLEGHGERDLRSEANHALGSFGSELERKGFKLQPLNLAKVGTIPGNTELLVIASPQLALLEGEVALIEGYLQRGGNLLWLTEPGSESGLEELINSLGITKLPGTLVDTNSSKLGIYNPAIVVVPDYPFHAVTSNFTALTLYPQSVALEFEETNDWQGKPLITTLTGTWNETSEISGAIAMNAEDGEREGPFNLALALTRTMEGETTNGETTNQRAIVIGDGDFLSNSYLGNGGNLDLGLAMVEWLSHDDALITIRSRTASDTTLELSNTAMALIGFGFLFLVPVGILSAGLVIWIKRRKR</sequence>
<gene>
    <name evidence="4" type="ORF">BOW53_15390</name>
</gene>
<dbReference type="InterPro" id="IPR055396">
    <property type="entry name" value="DUF7088"/>
</dbReference>
<evidence type="ECO:0000259" key="2">
    <source>
        <dbReference type="Pfam" id="PF09822"/>
    </source>
</evidence>
<reference evidence="4 5" key="1">
    <citation type="submission" date="2016-11" db="EMBL/GenBank/DDBJ databases">
        <title>Mixed transmission modes and dynamic genome evolution in an obligate animal-bacterial symbiosis.</title>
        <authorList>
            <person name="Russell S.L."/>
            <person name="Corbett-Detig R.B."/>
            <person name="Cavanaugh C.M."/>
        </authorList>
    </citation>
    <scope>NUCLEOTIDE SEQUENCE [LARGE SCALE GENOMIC DNA]</scope>
    <source>
        <strain evidence="4">Sveles-Q1</strain>
    </source>
</reference>
<evidence type="ECO:0000256" key="1">
    <source>
        <dbReference type="SAM" id="Phobius"/>
    </source>
</evidence>
<dbReference type="InterPro" id="IPR029062">
    <property type="entry name" value="Class_I_gatase-like"/>
</dbReference>
<dbReference type="Pfam" id="PF09822">
    <property type="entry name" value="ABC_transp_aux"/>
    <property type="match status" value="1"/>
</dbReference>
<name>A0A1T2L069_9GAMM</name>
<evidence type="ECO:0000313" key="4">
    <source>
        <dbReference type="EMBL" id="OOZ38499.1"/>
    </source>
</evidence>
<dbReference type="Pfam" id="PF23357">
    <property type="entry name" value="DUF7088"/>
    <property type="match status" value="1"/>
</dbReference>
<comment type="caution">
    <text evidence="4">The sequence shown here is derived from an EMBL/GenBank/DDBJ whole genome shotgun (WGS) entry which is preliminary data.</text>
</comment>
<feature type="domain" description="ABC-type uncharacterised transport system" evidence="2">
    <location>
        <begin position="153"/>
        <end position="385"/>
    </location>
</feature>
<dbReference type="SUPFAM" id="SSF52317">
    <property type="entry name" value="Class I glutamine amidotransferase-like"/>
    <property type="match status" value="1"/>
</dbReference>
<accession>A0A1T2L069</accession>
<dbReference type="InterPro" id="IPR019196">
    <property type="entry name" value="ABC_transp_unknown"/>
</dbReference>
<dbReference type="EMBL" id="MPRL01000087">
    <property type="protein sequence ID" value="OOZ38499.1"/>
    <property type="molecule type" value="Genomic_DNA"/>
</dbReference>
<keyword evidence="1" id="KW-0472">Membrane</keyword>
<keyword evidence="1" id="KW-1133">Transmembrane helix</keyword>
<evidence type="ECO:0000259" key="3">
    <source>
        <dbReference type="Pfam" id="PF23357"/>
    </source>
</evidence>
<keyword evidence="5" id="KW-1185">Reference proteome</keyword>
<protein>
    <submittedName>
        <fullName evidence="4">Uncharacterized protein</fullName>
    </submittedName>
</protein>
<dbReference type="RefSeq" id="WP_078484975.1">
    <property type="nucleotide sequence ID" value="NZ_MPRL01000087.1"/>
</dbReference>
<organism evidence="4 5">
    <name type="scientific">Solemya pervernicosa gill symbiont</name>
    <dbReference type="NCBI Taxonomy" id="642797"/>
    <lineage>
        <taxon>Bacteria</taxon>
        <taxon>Pseudomonadati</taxon>
        <taxon>Pseudomonadota</taxon>
        <taxon>Gammaproteobacteria</taxon>
        <taxon>sulfur-oxidizing symbionts</taxon>
    </lineage>
</organism>
<dbReference type="Proteomes" id="UP000191110">
    <property type="component" value="Unassembled WGS sequence"/>
</dbReference>
<dbReference type="AlphaFoldDB" id="A0A1T2L069"/>
<keyword evidence="1" id="KW-0812">Transmembrane</keyword>
<proteinExistence type="predicted"/>
<feature type="domain" description="DUF7088" evidence="3">
    <location>
        <begin position="46"/>
        <end position="111"/>
    </location>
</feature>
<evidence type="ECO:0000313" key="5">
    <source>
        <dbReference type="Proteomes" id="UP000191110"/>
    </source>
</evidence>
<feature type="transmembrane region" description="Helical" evidence="1">
    <location>
        <begin position="424"/>
        <end position="449"/>
    </location>
</feature>
<dbReference type="OrthoDB" id="8530910at2"/>